<proteinExistence type="predicted"/>
<feature type="domain" description="T6SS Phospholipase effector Tle1-like catalytic" evidence="2">
    <location>
        <begin position="224"/>
        <end position="350"/>
    </location>
</feature>
<sequence length="701" mass="77802">MSVIRWPDPMPEAGRLPEAKRAWDDGKAKVCDPKMECPQTLHISLFFDGTNNNDAPDNPHRDSLTQSQTNVARLFDAAINRNAQGISAFYMPGVGTPFPQIGEADYSTIGKGFAAGYGMRVAWGYTRVLNAIYGAITGKVLLLDDAACNASRALTGDKSVVNNLPNRYTALKAAHKQARDESRRHRTIRKIWINVFGFSRGAAEARSFVSRLINVWAPGGKIANEFDYTVNFLGLFDTVASVGPPDSTRVAVSLNMLDGHWEWTSNGQLNIPNQVRRCAHFFSIHEQRMSFPLDTIRMGSAYPGQEDRLLEVPYPGVHSDVGGGYPPRDQGKAFAGDAFKLSQIPLHDMYIEALRAGVPLQLPDGPDAMTAATKANFKLAPELVGTFNDWLKTAPAISKVEDAMRFGMGQMLGWRTLRARVGTADYVTEQLFFQRAHEGTKSREQVREDAQRLSKNDPKIKHLKSQRLEIVSRMNAASMSATADPFSSLGPTGDLREEMDGYQKELQQNDTAIARAQDANAAKAAGLDPSVAKPGNGPDDLVSDDKTDIQEAAEEFRVLLTWLNPVQAPVWRTKFNHQTNLPYTTREQASKLHRPETSMIYMKAPDVLSRLAAVSPYSIYDDAVIKPRTVLKGFLQQHTSPVAVEALRKTSAAVRLYDDYIHDSRAWFRVPYFREYVPGGYFWARVLFTGGDQRVENLGLG</sequence>
<dbReference type="Proteomes" id="UP000184395">
    <property type="component" value="Unassembled WGS sequence"/>
</dbReference>
<reference evidence="3 4" key="1">
    <citation type="submission" date="2016-11" db="EMBL/GenBank/DDBJ databases">
        <authorList>
            <person name="Jaros S."/>
            <person name="Januszkiewicz K."/>
            <person name="Wedrychowicz H."/>
        </authorList>
    </citation>
    <scope>NUCLEOTIDE SEQUENCE [LARGE SCALE GENOMIC DNA]</scope>
    <source>
        <strain evidence="3 4">LMG 20594</strain>
    </source>
</reference>
<gene>
    <name evidence="3" type="ORF">SAMN05192548_104511</name>
</gene>
<dbReference type="PANTHER" id="PTHR33840:SF1">
    <property type="entry name" value="TLE1 PHOSPHOLIPASE DOMAIN-CONTAINING PROTEIN"/>
    <property type="match status" value="1"/>
</dbReference>
<dbReference type="OrthoDB" id="4378831at2"/>
<organism evidence="3 4">
    <name type="scientific">Paraburkholderia terricola</name>
    <dbReference type="NCBI Taxonomy" id="169427"/>
    <lineage>
        <taxon>Bacteria</taxon>
        <taxon>Pseudomonadati</taxon>
        <taxon>Pseudomonadota</taxon>
        <taxon>Betaproteobacteria</taxon>
        <taxon>Burkholderiales</taxon>
        <taxon>Burkholderiaceae</taxon>
        <taxon>Paraburkholderia</taxon>
    </lineage>
</organism>
<dbReference type="PANTHER" id="PTHR33840">
    <property type="match status" value="1"/>
</dbReference>
<dbReference type="InterPro" id="IPR018712">
    <property type="entry name" value="Tle1-like_cat"/>
</dbReference>
<accession>A0A1M6WD35</accession>
<dbReference type="STRING" id="169427.SAMN05192548_104511"/>
<dbReference type="AlphaFoldDB" id="A0A1M6WD35"/>
<dbReference type="GO" id="GO:0016787">
    <property type="term" value="F:hydrolase activity"/>
    <property type="evidence" value="ECO:0007669"/>
    <property type="project" value="UniProtKB-KW"/>
</dbReference>
<dbReference type="RefSeq" id="WP_073431870.1">
    <property type="nucleotide sequence ID" value="NZ_CADFGY010000033.1"/>
</dbReference>
<feature type="domain" description="T6SS Phospholipase effector Tle1-like catalytic" evidence="2">
    <location>
        <begin position="44"/>
        <end position="210"/>
    </location>
</feature>
<keyword evidence="3" id="KW-0378">Hydrolase</keyword>
<evidence type="ECO:0000259" key="2">
    <source>
        <dbReference type="Pfam" id="PF09994"/>
    </source>
</evidence>
<evidence type="ECO:0000313" key="4">
    <source>
        <dbReference type="Proteomes" id="UP000184395"/>
    </source>
</evidence>
<dbReference type="Pfam" id="PF09994">
    <property type="entry name" value="T6SS_Tle1-like_cat"/>
    <property type="match status" value="2"/>
</dbReference>
<dbReference type="EMBL" id="FRAB01000045">
    <property type="protein sequence ID" value="SHK91611.1"/>
    <property type="molecule type" value="Genomic_DNA"/>
</dbReference>
<evidence type="ECO:0000256" key="1">
    <source>
        <dbReference type="SAM" id="MobiDB-lite"/>
    </source>
</evidence>
<feature type="region of interest" description="Disordered" evidence="1">
    <location>
        <begin position="518"/>
        <end position="544"/>
    </location>
</feature>
<protein>
    <submittedName>
        <fullName evidence="3">Uncharacterized alpha/beta hydrolase domain</fullName>
    </submittedName>
</protein>
<evidence type="ECO:0000313" key="3">
    <source>
        <dbReference type="EMBL" id="SHK91611.1"/>
    </source>
</evidence>
<name>A0A1M6WD35_9BURK</name>